<dbReference type="InterPro" id="IPR050271">
    <property type="entry name" value="UDP-glycosyltransferase"/>
</dbReference>
<evidence type="ECO:0000256" key="2">
    <source>
        <dbReference type="ARBA" id="ARBA00022676"/>
    </source>
</evidence>
<dbReference type="RefSeq" id="XP_052757120.1">
    <property type="nucleotide sequence ID" value="XM_052901160.1"/>
</dbReference>
<dbReference type="GeneID" id="113510147"/>
<organism evidence="6 7">
    <name type="scientific">Galleria mellonella</name>
    <name type="common">Greater wax moth</name>
    <dbReference type="NCBI Taxonomy" id="7137"/>
    <lineage>
        <taxon>Eukaryota</taxon>
        <taxon>Metazoa</taxon>
        <taxon>Ecdysozoa</taxon>
        <taxon>Arthropoda</taxon>
        <taxon>Hexapoda</taxon>
        <taxon>Insecta</taxon>
        <taxon>Pterygota</taxon>
        <taxon>Neoptera</taxon>
        <taxon>Endopterygota</taxon>
        <taxon>Lepidoptera</taxon>
        <taxon>Glossata</taxon>
        <taxon>Ditrysia</taxon>
        <taxon>Pyraloidea</taxon>
        <taxon>Pyralidae</taxon>
        <taxon>Galleriinae</taxon>
        <taxon>Galleria</taxon>
    </lineage>
</organism>
<accession>A0ABM3N0Y9</accession>
<comment type="similarity">
    <text evidence="1 4">Belongs to the UDP-glycosyltransferase family.</text>
</comment>
<dbReference type="Proteomes" id="UP001652740">
    <property type="component" value="Unplaced"/>
</dbReference>
<proteinExistence type="inferred from homology"/>
<name>A0ABM3N0Y9_GALME</name>
<evidence type="ECO:0000256" key="4">
    <source>
        <dbReference type="RuleBase" id="RU003718"/>
    </source>
</evidence>
<dbReference type="InterPro" id="IPR035595">
    <property type="entry name" value="UDP_glycos_trans_CS"/>
</dbReference>
<keyword evidence="5" id="KW-0472">Membrane</keyword>
<keyword evidence="5" id="KW-1133">Transmembrane helix</keyword>
<keyword evidence="6" id="KW-1185">Reference proteome</keyword>
<gene>
    <name evidence="7" type="primary">LOC113510147</name>
</gene>
<feature type="transmembrane region" description="Helical" evidence="5">
    <location>
        <begin position="483"/>
        <end position="506"/>
    </location>
</feature>
<dbReference type="Pfam" id="PF00201">
    <property type="entry name" value="UDPGT"/>
    <property type="match status" value="1"/>
</dbReference>
<dbReference type="PANTHER" id="PTHR48043">
    <property type="entry name" value="EG:EG0003.4 PROTEIN-RELATED"/>
    <property type="match status" value="1"/>
</dbReference>
<keyword evidence="2 4" id="KW-0328">Glycosyltransferase</keyword>
<sequence length="539" mass="61418">MVKAGVYLVVLLSYLCCYDGYKILVVFPIPTLSHGILGEGCVRLLLKAGHEVTYIAAMPLQDTHPNLTQININKKQESKILKNITNFINPHLNTHFNFDPFHTSLNSTKTVLENEEVKRLISDPKQIFDVLIIEWFFSEVLSGLSAVLHCPYIWLSSLNPHWMILELIDDVTSPAYVPSYNSLTAPPFTFQQRVTQLWYQIRVYYFKHFQYSIEEQKLYSLLIPFMSKRGRSTPISALEDMRYNASLILSNCDAAMLAQAISLPQNYKPVGGFHIEAQVKSLPNDLQKIMNNSKYGVIYFSIGSIVKSSELPDNVKRELMKTFSELNQTVIWKYEDNEINTLKNVHIRKWVPQQSVLSHPNCILFITHGGLLSITEAIYFGIPIIGIPLFSDQYQNVDKSVIKGFGKKVQLSSMIAHDLKIAINEVLNNASYLEKAKEQSRIYHDRIVSAGEELVHWVEHVVRTRGAPHLRSPAITLSFYQKLYLDLIGLVAVIFIIIAVIVLPVLHSYIANNKIVKTNTIKTKNKKNNKIVNSQSLKK</sequence>
<dbReference type="PANTHER" id="PTHR48043:SF159">
    <property type="entry name" value="EG:EG0003.4 PROTEIN-RELATED"/>
    <property type="match status" value="1"/>
</dbReference>
<evidence type="ECO:0000313" key="7">
    <source>
        <dbReference type="RefSeq" id="XP_052757120.1"/>
    </source>
</evidence>
<dbReference type="InterPro" id="IPR002213">
    <property type="entry name" value="UDP_glucos_trans"/>
</dbReference>
<reference evidence="7" key="1">
    <citation type="submission" date="2025-08" db="UniProtKB">
        <authorList>
            <consortium name="RefSeq"/>
        </authorList>
    </citation>
    <scope>IDENTIFICATION</scope>
    <source>
        <tissue evidence="7">Whole larvae</tissue>
    </source>
</reference>
<evidence type="ECO:0000313" key="6">
    <source>
        <dbReference type="Proteomes" id="UP001652740"/>
    </source>
</evidence>
<evidence type="ECO:0000256" key="3">
    <source>
        <dbReference type="ARBA" id="ARBA00022679"/>
    </source>
</evidence>
<dbReference type="CDD" id="cd03784">
    <property type="entry name" value="GT1_Gtf-like"/>
    <property type="match status" value="1"/>
</dbReference>
<keyword evidence="3 4" id="KW-0808">Transferase</keyword>
<keyword evidence="5" id="KW-0812">Transmembrane</keyword>
<dbReference type="Gene3D" id="3.40.50.2000">
    <property type="entry name" value="Glycogen Phosphorylase B"/>
    <property type="match status" value="1"/>
</dbReference>
<dbReference type="PROSITE" id="PS00375">
    <property type="entry name" value="UDPGT"/>
    <property type="match status" value="1"/>
</dbReference>
<evidence type="ECO:0000256" key="1">
    <source>
        <dbReference type="ARBA" id="ARBA00009995"/>
    </source>
</evidence>
<dbReference type="SUPFAM" id="SSF53756">
    <property type="entry name" value="UDP-Glycosyltransferase/glycogen phosphorylase"/>
    <property type="match status" value="1"/>
</dbReference>
<protein>
    <submittedName>
        <fullName evidence="7">UDP-glucosyltransferase 2-like</fullName>
    </submittedName>
</protein>
<evidence type="ECO:0000256" key="5">
    <source>
        <dbReference type="SAM" id="Phobius"/>
    </source>
</evidence>